<dbReference type="AlphaFoldDB" id="A0A397TA89"/>
<proteinExistence type="predicted"/>
<keyword evidence="2" id="KW-1185">Reference proteome</keyword>
<accession>A0A397TA89</accession>
<evidence type="ECO:0000313" key="1">
    <source>
        <dbReference type="EMBL" id="RIA91834.1"/>
    </source>
</evidence>
<dbReference type="SUPFAM" id="SSF53098">
    <property type="entry name" value="Ribonuclease H-like"/>
    <property type="match status" value="1"/>
</dbReference>
<dbReference type="EMBL" id="QKYT01000141">
    <property type="protein sequence ID" value="RIA91834.1"/>
    <property type="molecule type" value="Genomic_DNA"/>
</dbReference>
<gene>
    <name evidence="1" type="ORF">C1645_736800</name>
</gene>
<dbReference type="InterPro" id="IPR012337">
    <property type="entry name" value="RNaseH-like_sf"/>
</dbReference>
<comment type="caution">
    <text evidence="1">The sequence shown here is derived from an EMBL/GenBank/DDBJ whole genome shotgun (WGS) entry which is preliminary data.</text>
</comment>
<dbReference type="STRING" id="658196.A0A397TA89"/>
<organism evidence="1 2">
    <name type="scientific">Glomus cerebriforme</name>
    <dbReference type="NCBI Taxonomy" id="658196"/>
    <lineage>
        <taxon>Eukaryota</taxon>
        <taxon>Fungi</taxon>
        <taxon>Fungi incertae sedis</taxon>
        <taxon>Mucoromycota</taxon>
        <taxon>Glomeromycotina</taxon>
        <taxon>Glomeromycetes</taxon>
        <taxon>Glomerales</taxon>
        <taxon>Glomeraceae</taxon>
        <taxon>Glomus</taxon>
    </lineage>
</organism>
<sequence>MAKFISEKILKFVNSIRCIAHHVNLLTTDIMKCEYSKEIIIKYMKIIKFFHHSYQTNALLFKELENTLIKSKGLKGYCKTRWTTAWDYLESIKRCEVPLHNKILVLKLNHYFKVIFFFQNVEKLIKIVKPIKKNQFDFNLYMLAYFLHLLYREKDLKKVFYVKLSVKKMQLMAKLHSYYVTNTLTEMSYVHTDLTNFKFYKAVSKSFNKVTDFSNNEINEQKDELNTFEYKDNSNLIENNKETPKIGNEMVIENYFNFNNENLQKVLKMKVRVVIEQEIINYAHEKEL</sequence>
<evidence type="ECO:0000313" key="2">
    <source>
        <dbReference type="Proteomes" id="UP000265703"/>
    </source>
</evidence>
<dbReference type="OrthoDB" id="2444120at2759"/>
<name>A0A397TA89_9GLOM</name>
<reference evidence="1 2" key="1">
    <citation type="submission" date="2018-06" db="EMBL/GenBank/DDBJ databases">
        <title>Comparative genomics reveals the genomic features of Rhizophagus irregularis, R. cerebriforme, R. diaphanum and Gigaspora rosea, and their symbiotic lifestyle signature.</title>
        <authorList>
            <person name="Morin E."/>
            <person name="San Clemente H."/>
            <person name="Chen E.C.H."/>
            <person name="De La Providencia I."/>
            <person name="Hainaut M."/>
            <person name="Kuo A."/>
            <person name="Kohler A."/>
            <person name="Murat C."/>
            <person name="Tang N."/>
            <person name="Roy S."/>
            <person name="Loubradou J."/>
            <person name="Henrissat B."/>
            <person name="Grigoriev I.V."/>
            <person name="Corradi N."/>
            <person name="Roux C."/>
            <person name="Martin F.M."/>
        </authorList>
    </citation>
    <scope>NUCLEOTIDE SEQUENCE [LARGE SCALE GENOMIC DNA]</scope>
    <source>
        <strain evidence="1 2">DAOM 227022</strain>
    </source>
</reference>
<protein>
    <submittedName>
        <fullName evidence="1">Uncharacterized protein</fullName>
    </submittedName>
</protein>
<dbReference type="Proteomes" id="UP000265703">
    <property type="component" value="Unassembled WGS sequence"/>
</dbReference>